<dbReference type="InterPro" id="IPR003439">
    <property type="entry name" value="ABC_transporter-like_ATP-bd"/>
</dbReference>
<dbReference type="Proteomes" id="UP000198943">
    <property type="component" value="Unassembled WGS sequence"/>
</dbReference>
<dbReference type="SUPFAM" id="SSF52540">
    <property type="entry name" value="P-loop containing nucleoside triphosphate hydrolases"/>
    <property type="match status" value="1"/>
</dbReference>
<dbReference type="AlphaFoldDB" id="A0A1G6K6X4"/>
<evidence type="ECO:0000256" key="2">
    <source>
        <dbReference type="ARBA" id="ARBA00022448"/>
    </source>
</evidence>
<evidence type="ECO:0000313" key="12">
    <source>
        <dbReference type="Proteomes" id="UP000198943"/>
    </source>
</evidence>
<dbReference type="Pfam" id="PF00005">
    <property type="entry name" value="ABC_tran"/>
    <property type="match status" value="1"/>
</dbReference>
<dbReference type="InterPro" id="IPR027417">
    <property type="entry name" value="P-loop_NTPase"/>
</dbReference>
<evidence type="ECO:0000256" key="6">
    <source>
        <dbReference type="ARBA" id="ARBA00022840"/>
    </source>
</evidence>
<dbReference type="RefSeq" id="WP_218118164.1">
    <property type="nucleotide sequence ID" value="NZ_FMYW01000004.1"/>
</dbReference>
<evidence type="ECO:0000256" key="4">
    <source>
        <dbReference type="ARBA" id="ARBA00022496"/>
    </source>
</evidence>
<accession>A0A1G6K6X4</accession>
<evidence type="ECO:0000256" key="9">
    <source>
        <dbReference type="ARBA" id="ARBA00023136"/>
    </source>
</evidence>
<reference evidence="12" key="1">
    <citation type="submission" date="2016-10" db="EMBL/GenBank/DDBJ databases">
        <authorList>
            <person name="Varghese N."/>
            <person name="Submissions S."/>
        </authorList>
    </citation>
    <scope>NUCLEOTIDE SEQUENCE [LARGE SCALE GENOMIC DNA]</scope>
    <source>
        <strain evidence="12">DSM 11005</strain>
    </source>
</reference>
<keyword evidence="3" id="KW-1003">Cell membrane</keyword>
<dbReference type="GO" id="GO:0005524">
    <property type="term" value="F:ATP binding"/>
    <property type="evidence" value="ECO:0007669"/>
    <property type="project" value="UniProtKB-KW"/>
</dbReference>
<evidence type="ECO:0000259" key="10">
    <source>
        <dbReference type="PROSITE" id="PS50893"/>
    </source>
</evidence>
<dbReference type="GO" id="GO:0016887">
    <property type="term" value="F:ATP hydrolysis activity"/>
    <property type="evidence" value="ECO:0007669"/>
    <property type="project" value="InterPro"/>
</dbReference>
<proteinExistence type="predicted"/>
<dbReference type="CDD" id="cd03214">
    <property type="entry name" value="ABC_Iron-Siderophores_B12_Hemin"/>
    <property type="match status" value="1"/>
</dbReference>
<keyword evidence="5" id="KW-0547">Nucleotide-binding</keyword>
<dbReference type="InterPro" id="IPR051535">
    <property type="entry name" value="Siderophore_ABC-ATPase"/>
</dbReference>
<dbReference type="InterPro" id="IPR017871">
    <property type="entry name" value="ABC_transporter-like_CS"/>
</dbReference>
<keyword evidence="8" id="KW-0406">Ion transport</keyword>
<dbReference type="InterPro" id="IPR003593">
    <property type="entry name" value="AAA+_ATPase"/>
</dbReference>
<dbReference type="EMBL" id="FMYW01000004">
    <property type="protein sequence ID" value="SDC26076.1"/>
    <property type="molecule type" value="Genomic_DNA"/>
</dbReference>
<keyword evidence="12" id="KW-1185">Reference proteome</keyword>
<dbReference type="GO" id="GO:0005886">
    <property type="term" value="C:plasma membrane"/>
    <property type="evidence" value="ECO:0007669"/>
    <property type="project" value="UniProtKB-SubCell"/>
</dbReference>
<gene>
    <name evidence="11" type="ORF">SAMN04487864_10469</name>
</gene>
<keyword evidence="7" id="KW-0408">Iron</keyword>
<dbReference type="PANTHER" id="PTHR42771">
    <property type="entry name" value="IRON(3+)-HYDROXAMATE IMPORT ATP-BINDING PROTEIN FHUC"/>
    <property type="match status" value="1"/>
</dbReference>
<evidence type="ECO:0000256" key="8">
    <source>
        <dbReference type="ARBA" id="ARBA00023065"/>
    </source>
</evidence>
<dbReference type="SMART" id="SM00382">
    <property type="entry name" value="AAA"/>
    <property type="match status" value="1"/>
</dbReference>
<evidence type="ECO:0000256" key="3">
    <source>
        <dbReference type="ARBA" id="ARBA00022475"/>
    </source>
</evidence>
<dbReference type="FunFam" id="3.40.50.300:FF:000134">
    <property type="entry name" value="Iron-enterobactin ABC transporter ATP-binding protein"/>
    <property type="match status" value="1"/>
</dbReference>
<organism evidence="11 12">
    <name type="scientific">Succiniclasticum ruminis</name>
    <dbReference type="NCBI Taxonomy" id="40841"/>
    <lineage>
        <taxon>Bacteria</taxon>
        <taxon>Bacillati</taxon>
        <taxon>Bacillota</taxon>
        <taxon>Negativicutes</taxon>
        <taxon>Acidaminococcales</taxon>
        <taxon>Acidaminococcaceae</taxon>
        <taxon>Succiniclasticum</taxon>
    </lineage>
</organism>
<dbReference type="PANTHER" id="PTHR42771:SF4">
    <property type="entry name" value="IRON(3+)-HYDROXAMATE IMPORT ATP-BINDING PROTEIN FHUC"/>
    <property type="match status" value="1"/>
</dbReference>
<feature type="domain" description="ABC transporter" evidence="10">
    <location>
        <begin position="6"/>
        <end position="242"/>
    </location>
</feature>
<evidence type="ECO:0000256" key="5">
    <source>
        <dbReference type="ARBA" id="ARBA00022741"/>
    </source>
</evidence>
<name>A0A1G6K6X4_9FIRM</name>
<keyword evidence="2" id="KW-0813">Transport</keyword>
<comment type="subcellular location">
    <subcellularLocation>
        <location evidence="1">Cell membrane</location>
        <topology evidence="1">Peripheral membrane protein</topology>
    </subcellularLocation>
</comment>
<keyword evidence="4" id="KW-0410">Iron transport</keyword>
<sequence>MMDNMIEVRDLQVTLSGKTIVKHMNAEIPNGKITAIIGPNGCGKSTTLKAICRINPISAGQITLLNRNVWDFGYKEFAQKLAILTQSPQAPADMTVRDLVAMGRFPYRSLFGKATKEDQECIEWALEETSLVPYQHRILQTLSGGERQRAWIAMALAQKPQVLLLDEPTTYLDICHQLEVMKLLDRLNRELKLTVALVLHDLNQAVQFAHHVVVMKKGTLVTSGNPADVITVDLLKEVFRVKAEDVYTSDGVRTLVPLDLY</sequence>
<evidence type="ECO:0000313" key="11">
    <source>
        <dbReference type="EMBL" id="SDC26076.1"/>
    </source>
</evidence>
<dbReference type="Gene3D" id="3.40.50.300">
    <property type="entry name" value="P-loop containing nucleotide triphosphate hydrolases"/>
    <property type="match status" value="1"/>
</dbReference>
<evidence type="ECO:0000256" key="1">
    <source>
        <dbReference type="ARBA" id="ARBA00004202"/>
    </source>
</evidence>
<dbReference type="PROSITE" id="PS50893">
    <property type="entry name" value="ABC_TRANSPORTER_2"/>
    <property type="match status" value="1"/>
</dbReference>
<keyword evidence="6 11" id="KW-0067">ATP-binding</keyword>
<evidence type="ECO:0000256" key="7">
    <source>
        <dbReference type="ARBA" id="ARBA00023004"/>
    </source>
</evidence>
<dbReference type="GO" id="GO:0006826">
    <property type="term" value="P:iron ion transport"/>
    <property type="evidence" value="ECO:0007669"/>
    <property type="project" value="UniProtKB-KW"/>
</dbReference>
<dbReference type="PROSITE" id="PS00211">
    <property type="entry name" value="ABC_TRANSPORTER_1"/>
    <property type="match status" value="1"/>
</dbReference>
<keyword evidence="9" id="KW-0472">Membrane</keyword>
<protein>
    <submittedName>
        <fullName evidence="11">Iron complex transport system ATP-binding protein</fullName>
    </submittedName>
</protein>